<keyword evidence="2" id="KW-1185">Reference proteome</keyword>
<sequence length="118" mass="13300">MADAPVKAYAVGLTRGCNFENCRYKIIASDRKTLDTWANAKSDAEFKFEIVNPFWFKFDQEYSDAIAESENFPSEVKGQIIIQRLPDMARSVVKPPTASYSYKLPDGTRMYVGGRNGS</sequence>
<dbReference type="RefSeq" id="XP_040699409.1">
    <property type="nucleotide sequence ID" value="XM_040840718.1"/>
</dbReference>
<dbReference type="VEuPathDB" id="FungiDB:ASPSYDRAFT_135229"/>
<dbReference type="AlphaFoldDB" id="A0A1L9T8I8"/>
<dbReference type="Proteomes" id="UP000184356">
    <property type="component" value="Unassembled WGS sequence"/>
</dbReference>
<evidence type="ECO:0000313" key="2">
    <source>
        <dbReference type="Proteomes" id="UP000184356"/>
    </source>
</evidence>
<accession>A0A1L9T8I8</accession>
<dbReference type="OrthoDB" id="10309794at2759"/>
<evidence type="ECO:0000313" key="1">
    <source>
        <dbReference type="EMBL" id="OJJ55603.1"/>
    </source>
</evidence>
<name>A0A1L9T8I8_9EURO</name>
<reference evidence="2" key="1">
    <citation type="journal article" date="2017" name="Genome Biol.">
        <title>Comparative genomics reveals high biological diversity and specific adaptations in the industrially and medically important fungal genus Aspergillus.</title>
        <authorList>
            <person name="de Vries R.P."/>
            <person name="Riley R."/>
            <person name="Wiebenga A."/>
            <person name="Aguilar-Osorio G."/>
            <person name="Amillis S."/>
            <person name="Uchima C.A."/>
            <person name="Anderluh G."/>
            <person name="Asadollahi M."/>
            <person name="Askin M."/>
            <person name="Barry K."/>
            <person name="Battaglia E."/>
            <person name="Bayram O."/>
            <person name="Benocci T."/>
            <person name="Braus-Stromeyer S.A."/>
            <person name="Caldana C."/>
            <person name="Canovas D."/>
            <person name="Cerqueira G.C."/>
            <person name="Chen F."/>
            <person name="Chen W."/>
            <person name="Choi C."/>
            <person name="Clum A."/>
            <person name="Dos Santos R.A."/>
            <person name="Damasio A.R."/>
            <person name="Diallinas G."/>
            <person name="Emri T."/>
            <person name="Fekete E."/>
            <person name="Flipphi M."/>
            <person name="Freyberg S."/>
            <person name="Gallo A."/>
            <person name="Gournas C."/>
            <person name="Habgood R."/>
            <person name="Hainaut M."/>
            <person name="Harispe M.L."/>
            <person name="Henrissat B."/>
            <person name="Hilden K.S."/>
            <person name="Hope R."/>
            <person name="Hossain A."/>
            <person name="Karabika E."/>
            <person name="Karaffa L."/>
            <person name="Karanyi Z."/>
            <person name="Krasevec N."/>
            <person name="Kuo A."/>
            <person name="Kusch H."/>
            <person name="LaButti K."/>
            <person name="Lagendijk E.L."/>
            <person name="Lapidus A."/>
            <person name="Levasseur A."/>
            <person name="Lindquist E."/>
            <person name="Lipzen A."/>
            <person name="Logrieco A.F."/>
            <person name="MacCabe A."/>
            <person name="Maekelae M.R."/>
            <person name="Malavazi I."/>
            <person name="Melin P."/>
            <person name="Meyer V."/>
            <person name="Mielnichuk N."/>
            <person name="Miskei M."/>
            <person name="Molnar A.P."/>
            <person name="Mule G."/>
            <person name="Ngan C.Y."/>
            <person name="Orejas M."/>
            <person name="Orosz E."/>
            <person name="Ouedraogo J.P."/>
            <person name="Overkamp K.M."/>
            <person name="Park H.-S."/>
            <person name="Perrone G."/>
            <person name="Piumi F."/>
            <person name="Punt P.J."/>
            <person name="Ram A.F."/>
            <person name="Ramon A."/>
            <person name="Rauscher S."/>
            <person name="Record E."/>
            <person name="Riano-Pachon D.M."/>
            <person name="Robert V."/>
            <person name="Roehrig J."/>
            <person name="Ruller R."/>
            <person name="Salamov A."/>
            <person name="Salih N.S."/>
            <person name="Samson R.A."/>
            <person name="Sandor E."/>
            <person name="Sanguinetti M."/>
            <person name="Schuetze T."/>
            <person name="Sepcic K."/>
            <person name="Shelest E."/>
            <person name="Sherlock G."/>
            <person name="Sophianopoulou V."/>
            <person name="Squina F.M."/>
            <person name="Sun H."/>
            <person name="Susca A."/>
            <person name="Todd R.B."/>
            <person name="Tsang A."/>
            <person name="Unkles S.E."/>
            <person name="van de Wiele N."/>
            <person name="van Rossen-Uffink D."/>
            <person name="Oliveira J.V."/>
            <person name="Vesth T.C."/>
            <person name="Visser J."/>
            <person name="Yu J.-H."/>
            <person name="Zhou M."/>
            <person name="Andersen M.R."/>
            <person name="Archer D.B."/>
            <person name="Baker S.E."/>
            <person name="Benoit I."/>
            <person name="Brakhage A.A."/>
            <person name="Braus G.H."/>
            <person name="Fischer R."/>
            <person name="Frisvad J.C."/>
            <person name="Goldman G.H."/>
            <person name="Houbraken J."/>
            <person name="Oakley B."/>
            <person name="Pocsi I."/>
            <person name="Scazzocchio C."/>
            <person name="Seiboth B."/>
            <person name="vanKuyk P.A."/>
            <person name="Wortman J."/>
            <person name="Dyer P.S."/>
            <person name="Grigoriev I.V."/>
        </authorList>
    </citation>
    <scope>NUCLEOTIDE SEQUENCE [LARGE SCALE GENOMIC DNA]</scope>
    <source>
        <strain evidence="2">CBS 593.65</strain>
    </source>
</reference>
<dbReference type="GeneID" id="63756791"/>
<proteinExistence type="predicted"/>
<dbReference type="EMBL" id="KV878592">
    <property type="protein sequence ID" value="OJJ55603.1"/>
    <property type="molecule type" value="Genomic_DNA"/>
</dbReference>
<protein>
    <submittedName>
        <fullName evidence="1">Uncharacterized protein</fullName>
    </submittedName>
</protein>
<organism evidence="1 2">
    <name type="scientific">Aspergillus sydowii CBS 593.65</name>
    <dbReference type="NCBI Taxonomy" id="1036612"/>
    <lineage>
        <taxon>Eukaryota</taxon>
        <taxon>Fungi</taxon>
        <taxon>Dikarya</taxon>
        <taxon>Ascomycota</taxon>
        <taxon>Pezizomycotina</taxon>
        <taxon>Eurotiomycetes</taxon>
        <taxon>Eurotiomycetidae</taxon>
        <taxon>Eurotiales</taxon>
        <taxon>Aspergillaceae</taxon>
        <taxon>Aspergillus</taxon>
        <taxon>Aspergillus subgen. Nidulantes</taxon>
    </lineage>
</organism>
<gene>
    <name evidence="1" type="ORF">ASPSYDRAFT_135229</name>
</gene>